<reference evidence="3 4" key="1">
    <citation type="submission" date="2020-12" db="EMBL/GenBank/DDBJ databases">
        <title>Streptomyces typhae sp. nov., a novel endophytic actinomycete isolated from the root of cattail pollen (Typha angustifolia L.).</title>
        <authorList>
            <person name="Peng C."/>
            <person name="Liu C."/>
        </authorList>
    </citation>
    <scope>NUCLEOTIDE SEQUENCE [LARGE SCALE GENOMIC DNA]</scope>
    <source>
        <strain evidence="3 4">JCM 4753</strain>
    </source>
</reference>
<dbReference type="RefSeq" id="WP_190114347.1">
    <property type="nucleotide sequence ID" value="NZ_BMVR01000002.1"/>
</dbReference>
<evidence type="ECO:0000313" key="3">
    <source>
        <dbReference type="EMBL" id="MBJ3806158.1"/>
    </source>
</evidence>
<feature type="signal peptide" evidence="1">
    <location>
        <begin position="1"/>
        <end position="27"/>
    </location>
</feature>
<dbReference type="Pfam" id="PF08239">
    <property type="entry name" value="SH3_3"/>
    <property type="match status" value="1"/>
</dbReference>
<dbReference type="EMBL" id="JAEKOZ010000002">
    <property type="protein sequence ID" value="MBJ3806158.1"/>
    <property type="molecule type" value="Genomic_DNA"/>
</dbReference>
<dbReference type="Proteomes" id="UP000634780">
    <property type="component" value="Unassembled WGS sequence"/>
</dbReference>
<gene>
    <name evidence="3" type="ORF">JGB26_03335</name>
</gene>
<evidence type="ECO:0000313" key="4">
    <source>
        <dbReference type="Proteomes" id="UP000634780"/>
    </source>
</evidence>
<feature type="chain" id="PRO_5046737469" evidence="1">
    <location>
        <begin position="28"/>
        <end position="118"/>
    </location>
</feature>
<sequence>MSRKTTLFIVGAVASAALAVSAPAASAASSSAPDAAPVSAKSAPAYKHIKILKDGINIRAKATTKSASLGLAYKSHKVAFLASVRGETVNGEFNWVKVKDNTTGVTGYINAAYVELIP</sequence>
<proteinExistence type="predicted"/>
<evidence type="ECO:0000259" key="2">
    <source>
        <dbReference type="Pfam" id="PF08239"/>
    </source>
</evidence>
<dbReference type="Gene3D" id="2.30.30.40">
    <property type="entry name" value="SH3 Domains"/>
    <property type="match status" value="1"/>
</dbReference>
<protein>
    <submittedName>
        <fullName evidence="3">SH3 domain-containing protein</fullName>
    </submittedName>
</protein>
<feature type="domain" description="SH3b" evidence="2">
    <location>
        <begin position="54"/>
        <end position="115"/>
    </location>
</feature>
<dbReference type="InterPro" id="IPR003646">
    <property type="entry name" value="SH3-like_bac-type"/>
</dbReference>
<evidence type="ECO:0000256" key="1">
    <source>
        <dbReference type="SAM" id="SignalP"/>
    </source>
</evidence>
<keyword evidence="4" id="KW-1185">Reference proteome</keyword>
<name>A0ABS0WYZ1_9ACTN</name>
<organism evidence="3 4">
    <name type="scientific">Streptomyces flavofungini</name>
    <dbReference type="NCBI Taxonomy" id="68200"/>
    <lineage>
        <taxon>Bacteria</taxon>
        <taxon>Bacillati</taxon>
        <taxon>Actinomycetota</taxon>
        <taxon>Actinomycetes</taxon>
        <taxon>Kitasatosporales</taxon>
        <taxon>Streptomycetaceae</taxon>
        <taxon>Streptomyces</taxon>
    </lineage>
</organism>
<accession>A0ABS0WYZ1</accession>
<keyword evidence="1" id="KW-0732">Signal</keyword>
<comment type="caution">
    <text evidence="3">The sequence shown here is derived from an EMBL/GenBank/DDBJ whole genome shotgun (WGS) entry which is preliminary data.</text>
</comment>